<dbReference type="AlphaFoldDB" id="A0AAD6SPT4"/>
<accession>A0AAD6SPT4</accession>
<sequence length="119" mass="13210">PVTDEEVWAVIWTGEDWKAPDSNGLQIGYVRLGWAVLTPAVTMAFKASISLGIYPTWFKASNAVPTHKPAKKDKSNPKAWRPVEQHAKVLAKPLERLMANRMAFAAESLGIFDRDQYGG</sequence>
<name>A0AAD6SPT4_9AGAR</name>
<proteinExistence type="predicted"/>
<feature type="non-terminal residue" evidence="1">
    <location>
        <position position="119"/>
    </location>
</feature>
<evidence type="ECO:0000313" key="1">
    <source>
        <dbReference type="EMBL" id="KAJ7031693.1"/>
    </source>
</evidence>
<dbReference type="Proteomes" id="UP001218188">
    <property type="component" value="Unassembled WGS sequence"/>
</dbReference>
<keyword evidence="2" id="KW-1185">Reference proteome</keyword>
<dbReference type="EMBL" id="JARJCM010000079">
    <property type="protein sequence ID" value="KAJ7031693.1"/>
    <property type="molecule type" value="Genomic_DNA"/>
</dbReference>
<feature type="non-terminal residue" evidence="1">
    <location>
        <position position="1"/>
    </location>
</feature>
<reference evidence="1" key="1">
    <citation type="submission" date="2023-03" db="EMBL/GenBank/DDBJ databases">
        <title>Massive genome expansion in bonnet fungi (Mycena s.s.) driven by repeated elements and novel gene families across ecological guilds.</title>
        <authorList>
            <consortium name="Lawrence Berkeley National Laboratory"/>
            <person name="Harder C.B."/>
            <person name="Miyauchi S."/>
            <person name="Viragh M."/>
            <person name="Kuo A."/>
            <person name="Thoen E."/>
            <person name="Andreopoulos B."/>
            <person name="Lu D."/>
            <person name="Skrede I."/>
            <person name="Drula E."/>
            <person name="Henrissat B."/>
            <person name="Morin E."/>
            <person name="Kohler A."/>
            <person name="Barry K."/>
            <person name="LaButti K."/>
            <person name="Morin E."/>
            <person name="Salamov A."/>
            <person name="Lipzen A."/>
            <person name="Mereny Z."/>
            <person name="Hegedus B."/>
            <person name="Baldrian P."/>
            <person name="Stursova M."/>
            <person name="Weitz H."/>
            <person name="Taylor A."/>
            <person name="Grigoriev I.V."/>
            <person name="Nagy L.G."/>
            <person name="Martin F."/>
            <person name="Kauserud H."/>
        </authorList>
    </citation>
    <scope>NUCLEOTIDE SEQUENCE</scope>
    <source>
        <strain evidence="1">CBHHK200</strain>
    </source>
</reference>
<evidence type="ECO:0000313" key="2">
    <source>
        <dbReference type="Proteomes" id="UP001218188"/>
    </source>
</evidence>
<organism evidence="1 2">
    <name type="scientific">Mycena alexandri</name>
    <dbReference type="NCBI Taxonomy" id="1745969"/>
    <lineage>
        <taxon>Eukaryota</taxon>
        <taxon>Fungi</taxon>
        <taxon>Dikarya</taxon>
        <taxon>Basidiomycota</taxon>
        <taxon>Agaricomycotina</taxon>
        <taxon>Agaricomycetes</taxon>
        <taxon>Agaricomycetidae</taxon>
        <taxon>Agaricales</taxon>
        <taxon>Marasmiineae</taxon>
        <taxon>Mycenaceae</taxon>
        <taxon>Mycena</taxon>
    </lineage>
</organism>
<comment type="caution">
    <text evidence="1">The sequence shown here is derived from an EMBL/GenBank/DDBJ whole genome shotgun (WGS) entry which is preliminary data.</text>
</comment>
<gene>
    <name evidence="1" type="ORF">C8F04DRAFT_890313</name>
</gene>
<protein>
    <submittedName>
        <fullName evidence="1">Uncharacterized protein</fullName>
    </submittedName>
</protein>